<protein>
    <submittedName>
        <fullName evidence="2">S-type pyocin domain-containing protein</fullName>
    </submittedName>
</protein>
<dbReference type="Proteomes" id="UP000746420">
    <property type="component" value="Unassembled WGS sequence"/>
</dbReference>
<dbReference type="InterPro" id="IPR016128">
    <property type="entry name" value="Pyosin/cloacin_T_dom"/>
</dbReference>
<evidence type="ECO:0000313" key="2">
    <source>
        <dbReference type="EMBL" id="MBV5095708.1"/>
    </source>
</evidence>
<name>A0A949Q7Z4_9ENTR</name>
<sequence>MSFSLPGQTARRTHSEEEARITIIWTSDSAGITVSSNTGNQNPVRIPNPVVIDPLAEDTSIEATTTPAPEVKNLDGWLAHYNNERTYQGKMCCGRTPMETLLDRKHIWAEENLSLM</sequence>
<comment type="caution">
    <text evidence="2">The sequence shown here is derived from an EMBL/GenBank/DDBJ whole genome shotgun (WGS) entry which is preliminary data.</text>
</comment>
<dbReference type="Pfam" id="PF06958">
    <property type="entry name" value="Pyocin_S"/>
    <property type="match status" value="1"/>
</dbReference>
<evidence type="ECO:0000259" key="1">
    <source>
        <dbReference type="Pfam" id="PF06958"/>
    </source>
</evidence>
<evidence type="ECO:0000313" key="3">
    <source>
        <dbReference type="Proteomes" id="UP000746420"/>
    </source>
</evidence>
<keyword evidence="3" id="KW-1185">Reference proteome</keyword>
<dbReference type="EMBL" id="JAGFEW010000015">
    <property type="protein sequence ID" value="MBV5095708.1"/>
    <property type="molecule type" value="Genomic_DNA"/>
</dbReference>
<organism evidence="2 3">
    <name type="scientific">Tenebrionicola larvae</name>
    <dbReference type="NCBI Taxonomy" id="2815733"/>
    <lineage>
        <taxon>Bacteria</taxon>
        <taxon>Pseudomonadati</taxon>
        <taxon>Pseudomonadota</taxon>
        <taxon>Gammaproteobacteria</taxon>
        <taxon>Enterobacterales</taxon>
        <taxon>Enterobacteriaceae</taxon>
        <taxon>Tenebrionibacter/Tenebrionicola group</taxon>
        <taxon>Tenebrionicola</taxon>
    </lineage>
</organism>
<gene>
    <name evidence="2" type="ORF">JZ788_08195</name>
</gene>
<dbReference type="AlphaFoldDB" id="A0A949Q7Z4"/>
<accession>A0A949Q7Z4</accession>
<proteinExistence type="predicted"/>
<feature type="domain" description="Pyosin/cloacin translocation" evidence="1">
    <location>
        <begin position="15"/>
        <end position="76"/>
    </location>
</feature>
<reference evidence="2 3" key="1">
    <citation type="submission" date="2021-03" db="EMBL/GenBank/DDBJ databases">
        <title>Tenobrionicola molitorae gen. nov., sp. nov. and Tenobrionicola larvae sp. nov., isolated from larvae of the mealworm Tenobrio molitor L., a proposal to transfer Erwinia teleogrylli Liu et al. 2016 to a new genus Entomohabitans as Entomohabitans teleogrylli comb. nov.</title>
        <authorList>
            <person name="Lee S.D."/>
            <person name="Yang H.L."/>
            <person name="Kim I.S."/>
        </authorList>
    </citation>
    <scope>NUCLEOTIDE SEQUENCE [LARGE SCALE GENOMIC DNA]</scope>
    <source>
        <strain evidence="2 3">YMB-R21</strain>
    </source>
</reference>